<organism evidence="2 3">
    <name type="scientific">Protopolystoma xenopodis</name>
    <dbReference type="NCBI Taxonomy" id="117903"/>
    <lineage>
        <taxon>Eukaryota</taxon>
        <taxon>Metazoa</taxon>
        <taxon>Spiralia</taxon>
        <taxon>Lophotrochozoa</taxon>
        <taxon>Platyhelminthes</taxon>
        <taxon>Monogenea</taxon>
        <taxon>Polyopisthocotylea</taxon>
        <taxon>Polystomatidea</taxon>
        <taxon>Polystomatidae</taxon>
        <taxon>Protopolystoma</taxon>
    </lineage>
</organism>
<feature type="region of interest" description="Disordered" evidence="1">
    <location>
        <begin position="1"/>
        <end position="22"/>
    </location>
</feature>
<protein>
    <submittedName>
        <fullName evidence="2">Uncharacterized protein</fullName>
    </submittedName>
</protein>
<feature type="compositionally biased region" description="Polar residues" evidence="1">
    <location>
        <begin position="1"/>
        <end position="18"/>
    </location>
</feature>
<comment type="caution">
    <text evidence="2">The sequence shown here is derived from an EMBL/GenBank/DDBJ whole genome shotgun (WGS) entry which is preliminary data.</text>
</comment>
<dbReference type="EMBL" id="CAAALY010091449">
    <property type="protein sequence ID" value="VEL27977.1"/>
    <property type="molecule type" value="Genomic_DNA"/>
</dbReference>
<dbReference type="AlphaFoldDB" id="A0A3S5AN83"/>
<sequence length="63" mass="6478">MTSPPVDSPLNSTVSSMDDQLDVAEPIAEVIINGPGKESGSAVAEVTATRPTSLTKGTYLMEA</sequence>
<dbReference type="Proteomes" id="UP000784294">
    <property type="component" value="Unassembled WGS sequence"/>
</dbReference>
<proteinExistence type="predicted"/>
<reference evidence="2" key="1">
    <citation type="submission" date="2018-11" db="EMBL/GenBank/DDBJ databases">
        <authorList>
            <consortium name="Pathogen Informatics"/>
        </authorList>
    </citation>
    <scope>NUCLEOTIDE SEQUENCE</scope>
</reference>
<gene>
    <name evidence="2" type="ORF">PXEA_LOCUS21417</name>
</gene>
<keyword evidence="3" id="KW-1185">Reference proteome</keyword>
<accession>A0A3S5AN83</accession>
<evidence type="ECO:0000313" key="3">
    <source>
        <dbReference type="Proteomes" id="UP000784294"/>
    </source>
</evidence>
<evidence type="ECO:0000256" key="1">
    <source>
        <dbReference type="SAM" id="MobiDB-lite"/>
    </source>
</evidence>
<evidence type="ECO:0000313" key="2">
    <source>
        <dbReference type="EMBL" id="VEL27977.1"/>
    </source>
</evidence>
<name>A0A3S5AN83_9PLAT</name>